<dbReference type="GO" id="GO:0036126">
    <property type="term" value="C:sperm flagellum"/>
    <property type="evidence" value="ECO:0007669"/>
    <property type="project" value="TreeGrafter"/>
</dbReference>
<evidence type="ECO:0000313" key="12">
    <source>
        <dbReference type="EMBL" id="KZS08750.1"/>
    </source>
</evidence>
<dbReference type="PANTHER" id="PTHR10794:SF45">
    <property type="entry name" value="MONOACYLGLYCEROL LIPASE ABHD2"/>
    <property type="match status" value="1"/>
</dbReference>
<dbReference type="GO" id="GO:0008126">
    <property type="term" value="F:acetylesterase activity"/>
    <property type="evidence" value="ECO:0007669"/>
    <property type="project" value="TreeGrafter"/>
</dbReference>
<dbReference type="InterPro" id="IPR012020">
    <property type="entry name" value="ABHD4"/>
</dbReference>
<dbReference type="PANTHER" id="PTHR10794">
    <property type="entry name" value="ABHYDROLASE DOMAIN-CONTAINING PROTEIN"/>
    <property type="match status" value="1"/>
</dbReference>
<evidence type="ECO:0000256" key="2">
    <source>
        <dbReference type="ARBA" id="ARBA00010884"/>
    </source>
</evidence>
<dbReference type="InterPro" id="IPR000952">
    <property type="entry name" value="AB_hydrolase_4_CS"/>
</dbReference>
<feature type="active site" description="Charge relay system" evidence="9">
    <location>
        <position position="391"/>
    </location>
</feature>
<dbReference type="OrthoDB" id="5954035at2759"/>
<feature type="active site" description="Charge relay system" evidence="9">
    <location>
        <position position="422"/>
    </location>
</feature>
<dbReference type="GO" id="GO:0046464">
    <property type="term" value="P:acylglycerol catabolic process"/>
    <property type="evidence" value="ECO:0007669"/>
    <property type="project" value="TreeGrafter"/>
</dbReference>
<dbReference type="AlphaFoldDB" id="A0A164RLC1"/>
<dbReference type="GO" id="GO:0043401">
    <property type="term" value="P:steroid hormone receptor signaling pathway"/>
    <property type="evidence" value="ECO:0007669"/>
    <property type="project" value="TreeGrafter"/>
</dbReference>
<evidence type="ECO:0000256" key="10">
    <source>
        <dbReference type="SAM" id="Phobius"/>
    </source>
</evidence>
<comment type="subcellular location">
    <subcellularLocation>
        <location evidence="1">Membrane</location>
        <topology evidence="1">Single-pass type II membrane protein</topology>
    </subcellularLocation>
</comment>
<keyword evidence="6" id="KW-0735">Signal-anchor</keyword>
<feature type="transmembrane region" description="Helical" evidence="10">
    <location>
        <begin position="58"/>
        <end position="81"/>
    </location>
</feature>
<name>A0A164RLC1_9CRUS</name>
<sequence length="459" mass="52028">MVQSDSTYSKMFCLRDVKNREHIVVLGVALGLLGKAVHEGSNERNTFTTTFTHSKENFLIIMSPFIVAFIAFILLFIFRILNIASQPRKPEILCKDEKFAALLREAAPELEQAYIPTRVWGFSGHIQTVMHSLIGRKKCPWPIGERVSLLLDDGATLTYDVYQPLAVHSSGEDVTLVLCPGICNSSESIYIRTFVHHAQRQGYRCVAINHIGAMKSIKLTSHRIFSYGCTKDFHEMVINLQENYAHTRMVLVGFSMGANIVTKYMGEKRPDMPKNIMGGISVCQGYDALGAMQHMLLWSNFRRFYLYIMTENMKRVLMAHHQIVLTEDVKARYQLCERSILSAATLPEFDDAYTRRVAGYESINELYEQSSCSLYLENITIPLVFINAQDDPIIPEPLLTWPKQYAESRDRSAYILTTHGGHLGFYEGGLLKPNPVTWLDRTAVGIADAILRDTHSKSL</sequence>
<dbReference type="InterPro" id="IPR050960">
    <property type="entry name" value="AB_hydrolase_4_sf"/>
</dbReference>
<dbReference type="GO" id="GO:0097524">
    <property type="term" value="C:sperm plasma membrane"/>
    <property type="evidence" value="ECO:0007669"/>
    <property type="project" value="TreeGrafter"/>
</dbReference>
<evidence type="ECO:0000313" key="13">
    <source>
        <dbReference type="Proteomes" id="UP000076858"/>
    </source>
</evidence>
<dbReference type="Gene3D" id="3.40.50.1820">
    <property type="entry name" value="alpha/beta hydrolase"/>
    <property type="match status" value="1"/>
</dbReference>
<dbReference type="PROSITE" id="PS01133">
    <property type="entry name" value="UPF0017"/>
    <property type="match status" value="1"/>
</dbReference>
<evidence type="ECO:0000256" key="3">
    <source>
        <dbReference type="ARBA" id="ARBA00022487"/>
    </source>
</evidence>
<dbReference type="InterPro" id="IPR029058">
    <property type="entry name" value="AB_hydrolase_fold"/>
</dbReference>
<dbReference type="STRING" id="35525.A0A164RLC1"/>
<evidence type="ECO:0000256" key="8">
    <source>
        <dbReference type="ARBA" id="ARBA00023136"/>
    </source>
</evidence>
<feature type="active site" description="Charge relay system" evidence="9">
    <location>
        <position position="255"/>
    </location>
</feature>
<dbReference type="GO" id="GO:0051793">
    <property type="term" value="P:medium-chain fatty acid catabolic process"/>
    <property type="evidence" value="ECO:0007669"/>
    <property type="project" value="TreeGrafter"/>
</dbReference>
<dbReference type="FunFam" id="3.40.50.1820:FF:000208">
    <property type="entry name" value="Adenosine deaminase CECR1-A"/>
    <property type="match status" value="1"/>
</dbReference>
<evidence type="ECO:0000259" key="11">
    <source>
        <dbReference type="Pfam" id="PF00561"/>
    </source>
</evidence>
<evidence type="ECO:0000256" key="5">
    <source>
        <dbReference type="ARBA" id="ARBA00022801"/>
    </source>
</evidence>
<dbReference type="Proteomes" id="UP000076858">
    <property type="component" value="Unassembled WGS sequence"/>
</dbReference>
<dbReference type="GO" id="GO:0047372">
    <property type="term" value="F:monoacylglycerol lipase activity"/>
    <property type="evidence" value="ECO:0007669"/>
    <property type="project" value="TreeGrafter"/>
</dbReference>
<protein>
    <submittedName>
        <fullName evidence="12">Phospholipase ABHD3</fullName>
    </submittedName>
</protein>
<dbReference type="GO" id="GO:0051792">
    <property type="term" value="P:medium-chain fatty acid biosynthetic process"/>
    <property type="evidence" value="ECO:0007669"/>
    <property type="project" value="TreeGrafter"/>
</dbReference>
<dbReference type="InterPro" id="IPR000073">
    <property type="entry name" value="AB_hydrolase_1"/>
</dbReference>
<evidence type="ECO:0000256" key="6">
    <source>
        <dbReference type="ARBA" id="ARBA00022968"/>
    </source>
</evidence>
<gene>
    <name evidence="12" type="ORF">APZ42_027418</name>
</gene>
<keyword evidence="4 10" id="KW-0812">Transmembrane</keyword>
<keyword evidence="5" id="KW-0378">Hydrolase</keyword>
<accession>A0A164RLC1</accession>
<feature type="domain" description="AB hydrolase-1" evidence="11">
    <location>
        <begin position="175"/>
        <end position="428"/>
    </location>
</feature>
<comment type="caution">
    <text evidence="12">The sequence shown here is derived from an EMBL/GenBank/DDBJ whole genome shotgun (WGS) entry which is preliminary data.</text>
</comment>
<dbReference type="PIRSF" id="PIRSF005211">
    <property type="entry name" value="Ab_hydro_YheT"/>
    <property type="match status" value="1"/>
</dbReference>
<keyword evidence="13" id="KW-1185">Reference proteome</keyword>
<keyword evidence="7 10" id="KW-1133">Transmembrane helix</keyword>
<dbReference type="GO" id="GO:0048240">
    <property type="term" value="P:sperm capacitation"/>
    <property type="evidence" value="ECO:0007669"/>
    <property type="project" value="TreeGrafter"/>
</dbReference>
<dbReference type="SUPFAM" id="SSF53474">
    <property type="entry name" value="alpha/beta-Hydrolases"/>
    <property type="match status" value="1"/>
</dbReference>
<evidence type="ECO:0000256" key="1">
    <source>
        <dbReference type="ARBA" id="ARBA00004606"/>
    </source>
</evidence>
<comment type="similarity">
    <text evidence="2">Belongs to the AB hydrolase superfamily. AB hydrolase 4 family.</text>
</comment>
<keyword evidence="3" id="KW-0719">Serine esterase</keyword>
<proteinExistence type="inferred from homology"/>
<evidence type="ECO:0000256" key="9">
    <source>
        <dbReference type="PIRSR" id="PIRSR005211-1"/>
    </source>
</evidence>
<keyword evidence="8 10" id="KW-0472">Membrane</keyword>
<dbReference type="EMBL" id="LRGB01002190">
    <property type="protein sequence ID" value="KZS08750.1"/>
    <property type="molecule type" value="Genomic_DNA"/>
</dbReference>
<dbReference type="Pfam" id="PF00561">
    <property type="entry name" value="Abhydrolase_1"/>
    <property type="match status" value="1"/>
</dbReference>
<evidence type="ECO:0000256" key="7">
    <source>
        <dbReference type="ARBA" id="ARBA00022989"/>
    </source>
</evidence>
<organism evidence="12 13">
    <name type="scientific">Daphnia magna</name>
    <dbReference type="NCBI Taxonomy" id="35525"/>
    <lineage>
        <taxon>Eukaryota</taxon>
        <taxon>Metazoa</taxon>
        <taxon>Ecdysozoa</taxon>
        <taxon>Arthropoda</taxon>
        <taxon>Crustacea</taxon>
        <taxon>Branchiopoda</taxon>
        <taxon>Diplostraca</taxon>
        <taxon>Cladocera</taxon>
        <taxon>Anomopoda</taxon>
        <taxon>Daphniidae</taxon>
        <taxon>Daphnia</taxon>
    </lineage>
</organism>
<reference evidence="12 13" key="1">
    <citation type="submission" date="2016-03" db="EMBL/GenBank/DDBJ databases">
        <title>EvidentialGene: Evidence-directed Construction of Genes on Genomes.</title>
        <authorList>
            <person name="Gilbert D.G."/>
            <person name="Choi J.-H."/>
            <person name="Mockaitis K."/>
            <person name="Colbourne J."/>
            <person name="Pfrender M."/>
        </authorList>
    </citation>
    <scope>NUCLEOTIDE SEQUENCE [LARGE SCALE GENOMIC DNA]</scope>
    <source>
        <strain evidence="12 13">Xinb3</strain>
        <tissue evidence="12">Complete organism</tissue>
    </source>
</reference>
<evidence type="ECO:0000256" key="4">
    <source>
        <dbReference type="ARBA" id="ARBA00022692"/>
    </source>
</evidence>